<keyword evidence="6" id="KW-1185">Reference proteome</keyword>
<organism evidence="5 6">
    <name type="scientific">Caldicoprobacter faecalis</name>
    <dbReference type="NCBI Taxonomy" id="937334"/>
    <lineage>
        <taxon>Bacteria</taxon>
        <taxon>Bacillati</taxon>
        <taxon>Bacillota</taxon>
        <taxon>Clostridia</taxon>
        <taxon>Caldicoprobacterales</taxon>
        <taxon>Caldicoprobacteraceae</taxon>
        <taxon>Caldicoprobacter</taxon>
    </lineage>
</organism>
<dbReference type="EMBL" id="FOXR01000008">
    <property type="protein sequence ID" value="SFP97902.1"/>
    <property type="molecule type" value="Genomic_DNA"/>
</dbReference>
<dbReference type="GO" id="GO:0052816">
    <property type="term" value="F:long-chain fatty acyl-CoA hydrolase activity"/>
    <property type="evidence" value="ECO:0007669"/>
    <property type="project" value="TreeGrafter"/>
</dbReference>
<sequence length="161" mass="18411">MEAKPVSYSRTVMSQIVLPEQANPAGNIHGGEIMKMMDNTAYVVARKHCRRNVVTARVDELEFYQPIFVGQLVTCKGQLVFVGRSSMEIAVRVEVEDLSSDQPPITALTAFFTMVALDEHGRPVEVPRLILETEEEKRAFEEGKRRYEMYKHKRQKKAQPE</sequence>
<evidence type="ECO:0000256" key="1">
    <source>
        <dbReference type="ARBA" id="ARBA00010458"/>
    </source>
</evidence>
<dbReference type="InterPro" id="IPR040170">
    <property type="entry name" value="Cytosol_ACT"/>
</dbReference>
<evidence type="ECO:0000256" key="2">
    <source>
        <dbReference type="ARBA" id="ARBA00022801"/>
    </source>
</evidence>
<evidence type="ECO:0000259" key="4">
    <source>
        <dbReference type="PROSITE" id="PS51770"/>
    </source>
</evidence>
<dbReference type="InterPro" id="IPR033120">
    <property type="entry name" value="HOTDOG_ACOT"/>
</dbReference>
<protein>
    <submittedName>
        <fullName evidence="5">Acyl-CoA hydrolase</fullName>
    </submittedName>
</protein>
<dbReference type="PANTHER" id="PTHR11049:SF16">
    <property type="entry name" value="PROTEIN VDLD"/>
    <property type="match status" value="1"/>
</dbReference>
<dbReference type="Pfam" id="PF03061">
    <property type="entry name" value="4HBT"/>
    <property type="match status" value="1"/>
</dbReference>
<dbReference type="PANTHER" id="PTHR11049">
    <property type="entry name" value="ACYL COENZYME A THIOESTER HYDROLASE"/>
    <property type="match status" value="1"/>
</dbReference>
<evidence type="ECO:0000256" key="3">
    <source>
        <dbReference type="PROSITE-ProRule" id="PRU01106"/>
    </source>
</evidence>
<dbReference type="RefSeq" id="WP_242948256.1">
    <property type="nucleotide sequence ID" value="NZ_FOXR01000008.1"/>
</dbReference>
<dbReference type="Proteomes" id="UP000198577">
    <property type="component" value="Unassembled WGS sequence"/>
</dbReference>
<accession>A0A1I5URS9</accession>
<dbReference type="STRING" id="937334.SAMN05444406_10838"/>
<dbReference type="Gene3D" id="3.10.129.10">
    <property type="entry name" value="Hotdog Thioesterase"/>
    <property type="match status" value="1"/>
</dbReference>
<dbReference type="AlphaFoldDB" id="A0A1I5URS9"/>
<keyword evidence="2 3" id="KW-0378">Hydrolase</keyword>
<gene>
    <name evidence="5" type="ORF">SAMN05444406_10838</name>
</gene>
<dbReference type="SUPFAM" id="SSF54637">
    <property type="entry name" value="Thioesterase/thiol ester dehydrase-isomerase"/>
    <property type="match status" value="1"/>
</dbReference>
<dbReference type="CDD" id="cd03442">
    <property type="entry name" value="BFIT_BACH"/>
    <property type="match status" value="1"/>
</dbReference>
<evidence type="ECO:0000313" key="6">
    <source>
        <dbReference type="Proteomes" id="UP000198577"/>
    </source>
</evidence>
<dbReference type="PROSITE" id="PS51770">
    <property type="entry name" value="HOTDOG_ACOT"/>
    <property type="match status" value="1"/>
</dbReference>
<reference evidence="5 6" key="1">
    <citation type="submission" date="2016-10" db="EMBL/GenBank/DDBJ databases">
        <authorList>
            <person name="de Groot N.N."/>
        </authorList>
    </citation>
    <scope>NUCLEOTIDE SEQUENCE [LARGE SCALE GENOMIC DNA]</scope>
    <source>
        <strain evidence="5 6">DSM 20678</strain>
    </source>
</reference>
<dbReference type="InterPro" id="IPR029069">
    <property type="entry name" value="HotDog_dom_sf"/>
</dbReference>
<proteinExistence type="inferred from homology"/>
<evidence type="ECO:0000313" key="5">
    <source>
        <dbReference type="EMBL" id="SFP97902.1"/>
    </source>
</evidence>
<comment type="similarity">
    <text evidence="1">Belongs to the acyl coenzyme A hydrolase family.</text>
</comment>
<name>A0A1I5URS9_9FIRM</name>
<dbReference type="InterPro" id="IPR006683">
    <property type="entry name" value="Thioestr_dom"/>
</dbReference>
<dbReference type="GO" id="GO:0005829">
    <property type="term" value="C:cytosol"/>
    <property type="evidence" value="ECO:0007669"/>
    <property type="project" value="TreeGrafter"/>
</dbReference>
<feature type="domain" description="HotDog ACOT-type" evidence="4">
    <location>
        <begin position="7"/>
        <end position="120"/>
    </location>
</feature>
<dbReference type="GO" id="GO:0006637">
    <property type="term" value="P:acyl-CoA metabolic process"/>
    <property type="evidence" value="ECO:0007669"/>
    <property type="project" value="TreeGrafter"/>
</dbReference>